<name>A0A0F9DX72_9ZZZZ</name>
<protein>
    <submittedName>
        <fullName evidence="1">Uncharacterized protein</fullName>
    </submittedName>
</protein>
<dbReference type="EMBL" id="LAZR01027238">
    <property type="protein sequence ID" value="KKL66339.1"/>
    <property type="molecule type" value="Genomic_DNA"/>
</dbReference>
<accession>A0A0F9DX72</accession>
<comment type="caution">
    <text evidence="1">The sequence shown here is derived from an EMBL/GenBank/DDBJ whole genome shotgun (WGS) entry which is preliminary data.</text>
</comment>
<evidence type="ECO:0000313" key="1">
    <source>
        <dbReference type="EMBL" id="KKL66339.1"/>
    </source>
</evidence>
<organism evidence="1">
    <name type="scientific">marine sediment metagenome</name>
    <dbReference type="NCBI Taxonomy" id="412755"/>
    <lineage>
        <taxon>unclassified sequences</taxon>
        <taxon>metagenomes</taxon>
        <taxon>ecological metagenomes</taxon>
    </lineage>
</organism>
<dbReference type="AlphaFoldDB" id="A0A0F9DX72"/>
<reference evidence="1" key="1">
    <citation type="journal article" date="2015" name="Nature">
        <title>Complex archaea that bridge the gap between prokaryotes and eukaryotes.</title>
        <authorList>
            <person name="Spang A."/>
            <person name="Saw J.H."/>
            <person name="Jorgensen S.L."/>
            <person name="Zaremba-Niedzwiedzka K."/>
            <person name="Martijn J."/>
            <person name="Lind A.E."/>
            <person name="van Eijk R."/>
            <person name="Schleper C."/>
            <person name="Guy L."/>
            <person name="Ettema T.J."/>
        </authorList>
    </citation>
    <scope>NUCLEOTIDE SEQUENCE</scope>
</reference>
<feature type="non-terminal residue" evidence="1">
    <location>
        <position position="214"/>
    </location>
</feature>
<proteinExistence type="predicted"/>
<sequence length="214" mass="22456">MVGFVRVEEKFERVEQFERVVPSPPLEGGAPAARPPKARPPLGRVGAVIAEQFEKPLGLEPSDELILKEIGIFAESPEEAKGVFGPFFAFNRVAIKGGAELLDLAVRGLTIGISVPIAAGAELLRAFGVSDKWAQTFEGSVHIGLLRFFGEIPTGGPRVPRVPKAKVPAVEKAVTEAADIATRNLPEAVRSEAADAAVAEVMGGLGSEALLASA</sequence>
<gene>
    <name evidence="1" type="ORF">LCGC14_2145990</name>
</gene>